<gene>
    <name evidence="16" type="ORF">SAMN02745165_03610</name>
</gene>
<dbReference type="InterPro" id="IPR006468">
    <property type="entry name" value="NarG"/>
</dbReference>
<dbReference type="STRING" id="1122189.SAMN02745165_03610"/>
<dbReference type="EMBL" id="FQZT01000028">
    <property type="protein sequence ID" value="SHJ95130.1"/>
    <property type="molecule type" value="Genomic_DNA"/>
</dbReference>
<dbReference type="InterPro" id="IPR037943">
    <property type="entry name" value="MopB_CT_Nitrate-R-NarG-like"/>
</dbReference>
<evidence type="ECO:0000259" key="15">
    <source>
        <dbReference type="PROSITE" id="PS51669"/>
    </source>
</evidence>
<dbReference type="SMART" id="SM00926">
    <property type="entry name" value="Molybdop_Fe4S4"/>
    <property type="match status" value="1"/>
</dbReference>
<dbReference type="InterPro" id="IPR050123">
    <property type="entry name" value="Prok_molybdopt-oxidoreductase"/>
</dbReference>
<dbReference type="CDD" id="cd02776">
    <property type="entry name" value="MopB_CT_Nitrate-R-NarG-like"/>
    <property type="match status" value="1"/>
</dbReference>
<keyword evidence="17" id="KW-1185">Reference proteome</keyword>
<keyword evidence="12" id="KW-0411">Iron-sulfur</keyword>
<keyword evidence="9" id="KW-0479">Metal-binding</keyword>
<dbReference type="Pfam" id="PF01568">
    <property type="entry name" value="Molydop_binding"/>
    <property type="match status" value="1"/>
</dbReference>
<dbReference type="PANTHER" id="PTHR43105">
    <property type="entry name" value="RESPIRATORY NITRATE REDUCTASE"/>
    <property type="match status" value="1"/>
</dbReference>
<comment type="subcellular location">
    <subcellularLocation>
        <location evidence="3">Cell membrane</location>
        <topology evidence="3">Peripheral membrane protein</topology>
    </subcellularLocation>
</comment>
<name>A0A1M6NHF5_MALRU</name>
<evidence type="ECO:0000256" key="3">
    <source>
        <dbReference type="ARBA" id="ARBA00004202"/>
    </source>
</evidence>
<dbReference type="GO" id="GO:0042126">
    <property type="term" value="P:nitrate metabolic process"/>
    <property type="evidence" value="ECO:0007669"/>
    <property type="project" value="InterPro"/>
</dbReference>
<accession>A0A1M6NHF5</accession>
<dbReference type="RefSeq" id="WP_072910116.1">
    <property type="nucleotide sequence ID" value="NZ_FQZT01000028.1"/>
</dbReference>
<keyword evidence="11" id="KW-0408">Iron</keyword>
<evidence type="ECO:0000256" key="10">
    <source>
        <dbReference type="ARBA" id="ARBA00023002"/>
    </source>
</evidence>
<comment type="cofactor">
    <cofactor evidence="2">
        <name>[4Fe-4S] cluster</name>
        <dbReference type="ChEBI" id="CHEBI:49883"/>
    </cofactor>
</comment>
<dbReference type="PROSITE" id="PS51669">
    <property type="entry name" value="4FE4S_MOW_BIS_MGD"/>
    <property type="match status" value="1"/>
</dbReference>
<dbReference type="SUPFAM" id="SSF50692">
    <property type="entry name" value="ADC-like"/>
    <property type="match status" value="1"/>
</dbReference>
<sequence length="1207" mass="136290">MSWIKNLIDPQARAWEEFYRNRNQCDKVVRSTHGVNCTGSCSWNVHVKDGIVGWELQATDYPPLEDGIPPYEPRGCQRGISFSWYLYSPLRVKYPTVRGILVDLWRAAKAKHEDPVAAWASIMEDPIQRKSYQKARGKGGFRRASWDEVEEIIAASTIYTIKKHGADRLIGFSPIPAMSMLSFAGGSRFMQLLGGVNLSFYDWYCDLPNASPEVWGEQTDVSESADWYNSKYIAVMGSNVNMTRTPDAHFLVEARHNGSKVTVLSPDFSMTSKHADWWLPTHAGQDGAFWMAVNHVILSEFHHQAKTPYFIDYLKRFTDTPFLVQLTEKDGVYQAGRMATAASTEAYRDEENSGFKYLVWDESQQQPKMPLGTLGFRWQQKKGEWNLQMKDGKDGSDISPALSLLDKHAEVLQVSFDDFSSESRVKRGVPVQYLETIDGRVAVTTVFDLLMAQFGVNRGLSGDYPKNYDDEQRAYTPAWQEKFTGIDRANVIQFAREWASTAETTEGKCSIIIGAGVNHWYHANLLYRAGIAALMLCGCVGKNGGGLNHYVGQEKLAPVAPWATIMGALDWSKPPRFQNTPSFHYVHSDQWRYERTADEMRVNAVAENNKMTTGHTMDQQVRAVRSGWLPFYPQFDRSPTEAVKQAEASGAKNNQEIIDWTVDQLKSKQMKFAVEDPDAPENWPRVWFIWRGNALMSSAKGHEYFLKHYLGTHSSTVAPETAEDSVKEVVWHKEAPEGKLDLIVDINFRMDTSAVYSDIVLPTATWYEKDDLNTTDMHSFIHPLQEAVPPCWESKSDWNIFKDLAKKVSQLAESHLPETVRDIVSVPLAHDTPAEMAQPEIKDWSKGECEAIPGKTMPGLAVVERDYVNLYKRFISFGPGARANGIGAHGLAWQIEDFYDQLIETNPTETWGGKTYPSLDNAKDAANVILQLAPETNGELAYRAFKVKEEKVGLPLVDLAADTRAVRTTFAELDRQPKRLLTSPCWSGLTNNGRAYAAYSLNVDRLVPWRTLTGRQHFYLDHEGYIAYGEHLPTYKTKPDPSSLQDLIVSESDEQSIMLNYLTPHGKWGIHSTYGDNHRMLTLSRGCHPFWINDQDAAQIGVVDNDWVEVYNDHGVVVTRAVVSARLPRGISLLYHAPERTIGVPKSPLRGNKRAGGHNSLNRIRLKPNLMLGGYGQFTYGWNYWGPTGANRDTFILARKLKGEPSW</sequence>
<dbReference type="GO" id="GO:0005886">
    <property type="term" value="C:plasma membrane"/>
    <property type="evidence" value="ECO:0007669"/>
    <property type="project" value="UniProtKB-SubCell"/>
</dbReference>
<comment type="similarity">
    <text evidence="4">Belongs to the prokaryotic molybdopterin-containing oxidoreductase family.</text>
</comment>
<dbReference type="PROSITE" id="PS00551">
    <property type="entry name" value="MOLYBDOPTERIN_PROK_1"/>
    <property type="match status" value="1"/>
</dbReference>
<comment type="cofactor">
    <cofactor evidence="1">
        <name>Mo-bis(molybdopterin guanine dinucleotide)</name>
        <dbReference type="ChEBI" id="CHEBI:60539"/>
    </cofactor>
</comment>
<keyword evidence="7" id="KW-0004">4Fe-4S</keyword>
<dbReference type="Gene3D" id="3.40.50.12440">
    <property type="match status" value="1"/>
</dbReference>
<evidence type="ECO:0000256" key="8">
    <source>
        <dbReference type="ARBA" id="ARBA00022505"/>
    </source>
</evidence>
<keyword evidence="13" id="KW-0472">Membrane</keyword>
<evidence type="ECO:0000256" key="13">
    <source>
        <dbReference type="ARBA" id="ARBA00023136"/>
    </source>
</evidence>
<evidence type="ECO:0000313" key="17">
    <source>
        <dbReference type="Proteomes" id="UP000184171"/>
    </source>
</evidence>
<dbReference type="GO" id="GO:0043546">
    <property type="term" value="F:molybdopterin cofactor binding"/>
    <property type="evidence" value="ECO:0007669"/>
    <property type="project" value="InterPro"/>
</dbReference>
<keyword evidence="8" id="KW-0500">Molybdenum</keyword>
<dbReference type="GO" id="GO:0051539">
    <property type="term" value="F:4 iron, 4 sulfur cluster binding"/>
    <property type="evidence" value="ECO:0007669"/>
    <property type="project" value="UniProtKB-KW"/>
</dbReference>
<dbReference type="InterPro" id="IPR006656">
    <property type="entry name" value="Mopterin_OxRdtase"/>
</dbReference>
<keyword evidence="6" id="KW-1003">Cell membrane</keyword>
<dbReference type="InterPro" id="IPR009010">
    <property type="entry name" value="Asp_de-COase-like_dom_sf"/>
</dbReference>
<evidence type="ECO:0000256" key="4">
    <source>
        <dbReference type="ARBA" id="ARBA00010312"/>
    </source>
</evidence>
<dbReference type="GO" id="GO:0009325">
    <property type="term" value="C:nitrate reductase complex"/>
    <property type="evidence" value="ECO:0007669"/>
    <property type="project" value="InterPro"/>
</dbReference>
<evidence type="ECO:0000256" key="14">
    <source>
        <dbReference type="ARBA" id="ARBA00048294"/>
    </source>
</evidence>
<proteinExistence type="inferred from homology"/>
<dbReference type="NCBIfam" id="TIGR01580">
    <property type="entry name" value="narG"/>
    <property type="match status" value="1"/>
</dbReference>
<dbReference type="Proteomes" id="UP000184171">
    <property type="component" value="Unassembled WGS sequence"/>
</dbReference>
<dbReference type="InterPro" id="IPR006657">
    <property type="entry name" value="MoPterin_dinucl-bd_dom"/>
</dbReference>
<evidence type="ECO:0000256" key="11">
    <source>
        <dbReference type="ARBA" id="ARBA00023004"/>
    </source>
</evidence>
<protein>
    <recommendedName>
        <fullName evidence="5">nitrate reductase (quinone)</fullName>
        <ecNumber evidence="5">1.7.5.1</ecNumber>
    </recommendedName>
</protein>
<dbReference type="Pfam" id="PF00384">
    <property type="entry name" value="Molybdopterin"/>
    <property type="match status" value="1"/>
</dbReference>
<evidence type="ECO:0000256" key="6">
    <source>
        <dbReference type="ARBA" id="ARBA00022475"/>
    </source>
</evidence>
<evidence type="ECO:0000256" key="9">
    <source>
        <dbReference type="ARBA" id="ARBA00022723"/>
    </source>
</evidence>
<dbReference type="AlphaFoldDB" id="A0A1M6NHF5"/>
<dbReference type="InterPro" id="IPR027467">
    <property type="entry name" value="MopterinOxRdtase_cofactor_BS"/>
</dbReference>
<comment type="catalytic activity">
    <reaction evidence="14">
        <text>nitrate + a quinol = a quinone + nitrite + H2O</text>
        <dbReference type="Rhea" id="RHEA:56144"/>
        <dbReference type="ChEBI" id="CHEBI:15377"/>
        <dbReference type="ChEBI" id="CHEBI:16301"/>
        <dbReference type="ChEBI" id="CHEBI:17632"/>
        <dbReference type="ChEBI" id="CHEBI:24646"/>
        <dbReference type="ChEBI" id="CHEBI:132124"/>
        <dbReference type="EC" id="1.7.5.1"/>
    </reaction>
</comment>
<feature type="domain" description="4Fe-4S Mo/W bis-MGD-type" evidence="15">
    <location>
        <begin position="26"/>
        <end position="90"/>
    </location>
</feature>
<evidence type="ECO:0000313" key="16">
    <source>
        <dbReference type="EMBL" id="SHJ95130.1"/>
    </source>
</evidence>
<evidence type="ECO:0000256" key="1">
    <source>
        <dbReference type="ARBA" id="ARBA00001942"/>
    </source>
</evidence>
<organism evidence="16 17">
    <name type="scientific">Malonomonas rubra DSM 5091</name>
    <dbReference type="NCBI Taxonomy" id="1122189"/>
    <lineage>
        <taxon>Bacteria</taxon>
        <taxon>Pseudomonadati</taxon>
        <taxon>Thermodesulfobacteriota</taxon>
        <taxon>Desulfuromonadia</taxon>
        <taxon>Desulfuromonadales</taxon>
        <taxon>Geopsychrobacteraceae</taxon>
        <taxon>Malonomonas</taxon>
    </lineage>
</organism>
<evidence type="ECO:0000256" key="7">
    <source>
        <dbReference type="ARBA" id="ARBA00022485"/>
    </source>
</evidence>
<evidence type="ECO:0000256" key="2">
    <source>
        <dbReference type="ARBA" id="ARBA00001966"/>
    </source>
</evidence>
<dbReference type="CDD" id="cd02750">
    <property type="entry name" value="MopB_Nitrate-R-NarG-like"/>
    <property type="match status" value="1"/>
</dbReference>
<evidence type="ECO:0000256" key="5">
    <source>
        <dbReference type="ARBA" id="ARBA00012500"/>
    </source>
</evidence>
<dbReference type="OrthoDB" id="9810782at2"/>
<dbReference type="GO" id="GO:0046872">
    <property type="term" value="F:metal ion binding"/>
    <property type="evidence" value="ECO:0007669"/>
    <property type="project" value="UniProtKB-KW"/>
</dbReference>
<dbReference type="GO" id="GO:0160182">
    <property type="term" value="F:nitrate reductase (quinone) activity"/>
    <property type="evidence" value="ECO:0007669"/>
    <property type="project" value="UniProtKB-EC"/>
</dbReference>
<keyword evidence="10" id="KW-0560">Oxidoreductase</keyword>
<dbReference type="GO" id="GO:0045333">
    <property type="term" value="P:cellular respiration"/>
    <property type="evidence" value="ECO:0007669"/>
    <property type="project" value="UniProtKB-ARBA"/>
</dbReference>
<evidence type="ECO:0000256" key="12">
    <source>
        <dbReference type="ARBA" id="ARBA00023014"/>
    </source>
</evidence>
<dbReference type="InterPro" id="IPR006963">
    <property type="entry name" value="Mopterin_OxRdtase_4Fe-4S_dom"/>
</dbReference>
<dbReference type="SUPFAM" id="SSF53706">
    <property type="entry name" value="Formate dehydrogenase/DMSO reductase, domains 1-3"/>
    <property type="match status" value="1"/>
</dbReference>
<reference evidence="16 17" key="1">
    <citation type="submission" date="2016-11" db="EMBL/GenBank/DDBJ databases">
        <authorList>
            <person name="Jaros S."/>
            <person name="Januszkiewicz K."/>
            <person name="Wedrychowicz H."/>
        </authorList>
    </citation>
    <scope>NUCLEOTIDE SEQUENCE [LARGE SCALE GENOMIC DNA]</scope>
    <source>
        <strain evidence="16 17">DSM 5091</strain>
    </source>
</reference>
<dbReference type="PANTHER" id="PTHR43105:SF2">
    <property type="entry name" value="RESPIRATORY NITRATE REDUCTASE 2 ALPHA CHAIN"/>
    <property type="match status" value="1"/>
</dbReference>
<dbReference type="EC" id="1.7.5.1" evidence="5"/>